<dbReference type="InterPro" id="IPR002035">
    <property type="entry name" value="VWF_A"/>
</dbReference>
<dbReference type="Proteomes" id="UP000324065">
    <property type="component" value="Unassembled WGS sequence"/>
</dbReference>
<dbReference type="PROSITE" id="PS50234">
    <property type="entry name" value="VWFA"/>
    <property type="match status" value="1"/>
</dbReference>
<dbReference type="EMBL" id="VWPJ01000007">
    <property type="protein sequence ID" value="KAA5605855.1"/>
    <property type="molecule type" value="Genomic_DNA"/>
</dbReference>
<proteinExistence type="predicted"/>
<sequence length="211" mass="22978">MRRLPVYLVLDISGSMHGEPIEAVRNGMQMLVSTLRTDPYALETAFLSVIIFDDKARQAVPLTELMSFQPPTIEAGSTTSLGDALRVTKESIEREVRKTTAEEKGDWKPLVFLMTDGRPTDDWQKGLDTFREVSTGMVIACAAGPQADTTVLKTITEVVVSLDTADSSTIGAFFKWVSASISTSSKKVDLTKAESTELSELPPPPPQISLV</sequence>
<dbReference type="InterPro" id="IPR011392">
    <property type="entry name" value="Tellurite-R_TerY"/>
</dbReference>
<comment type="caution">
    <text evidence="2">The sequence shown here is derived from an EMBL/GenBank/DDBJ whole genome shotgun (WGS) entry which is preliminary data.</text>
</comment>
<dbReference type="PIRSF" id="PIRSF020634">
    <property type="entry name" value="TerY_vWA"/>
    <property type="match status" value="1"/>
</dbReference>
<reference evidence="2 3" key="1">
    <citation type="submission" date="2019-09" db="EMBL/GenBank/DDBJ databases">
        <title>Genome sequence of Roseospira marina, one of the more divergent members of the non-sulfur purple photosynthetic bacterial family, the Rhodospirillaceae.</title>
        <authorList>
            <person name="Meyer T."/>
            <person name="Kyndt J."/>
        </authorList>
    </citation>
    <scope>NUCLEOTIDE SEQUENCE [LARGE SCALE GENOMIC DNA]</scope>
    <source>
        <strain evidence="2 3">DSM 15113</strain>
    </source>
</reference>
<dbReference type="Pfam" id="PF00092">
    <property type="entry name" value="VWA"/>
    <property type="match status" value="1"/>
</dbReference>
<evidence type="ECO:0000313" key="2">
    <source>
        <dbReference type="EMBL" id="KAA5605855.1"/>
    </source>
</evidence>
<dbReference type="SUPFAM" id="SSF53300">
    <property type="entry name" value="vWA-like"/>
    <property type="match status" value="1"/>
</dbReference>
<dbReference type="OrthoDB" id="9806395at2"/>
<gene>
    <name evidence="2" type="ORF">F1188_09600</name>
</gene>
<dbReference type="InterPro" id="IPR036465">
    <property type="entry name" value="vWFA_dom_sf"/>
</dbReference>
<evidence type="ECO:0000313" key="3">
    <source>
        <dbReference type="Proteomes" id="UP000324065"/>
    </source>
</evidence>
<evidence type="ECO:0000259" key="1">
    <source>
        <dbReference type="PROSITE" id="PS50234"/>
    </source>
</evidence>
<feature type="domain" description="VWFA" evidence="1">
    <location>
        <begin position="5"/>
        <end position="177"/>
    </location>
</feature>
<organism evidence="2 3">
    <name type="scientific">Roseospira marina</name>
    <dbReference type="NCBI Taxonomy" id="140057"/>
    <lineage>
        <taxon>Bacteria</taxon>
        <taxon>Pseudomonadati</taxon>
        <taxon>Pseudomonadota</taxon>
        <taxon>Alphaproteobacteria</taxon>
        <taxon>Rhodospirillales</taxon>
        <taxon>Rhodospirillaceae</taxon>
        <taxon>Roseospira</taxon>
    </lineage>
</organism>
<dbReference type="CDD" id="cd01464">
    <property type="entry name" value="vWA_subfamily"/>
    <property type="match status" value="1"/>
</dbReference>
<dbReference type="Gene3D" id="3.40.50.410">
    <property type="entry name" value="von Willebrand factor, type A domain"/>
    <property type="match status" value="1"/>
</dbReference>
<name>A0A5M6IDQ3_9PROT</name>
<protein>
    <submittedName>
        <fullName evidence="2">VWA domain-containing protein</fullName>
    </submittedName>
</protein>
<dbReference type="RefSeq" id="WP_150062185.1">
    <property type="nucleotide sequence ID" value="NZ_JACHII010000004.1"/>
</dbReference>
<keyword evidence="3" id="KW-1185">Reference proteome</keyword>
<dbReference type="SMART" id="SM00327">
    <property type="entry name" value="VWA"/>
    <property type="match status" value="1"/>
</dbReference>
<dbReference type="AlphaFoldDB" id="A0A5M6IDQ3"/>
<accession>A0A5M6IDQ3</accession>